<evidence type="ECO:0000313" key="3">
    <source>
        <dbReference type="EMBL" id="NAW65802.1"/>
    </source>
</evidence>
<organism evidence="3 4">
    <name type="scientific">Photobacterium halotolerans</name>
    <dbReference type="NCBI Taxonomy" id="265726"/>
    <lineage>
        <taxon>Bacteria</taxon>
        <taxon>Pseudomonadati</taxon>
        <taxon>Pseudomonadota</taxon>
        <taxon>Gammaproteobacteria</taxon>
        <taxon>Vibrionales</taxon>
        <taxon>Vibrionaceae</taxon>
        <taxon>Photobacterium</taxon>
    </lineage>
</organism>
<protein>
    <submittedName>
        <fullName evidence="3">Chromosome partitioning protein ParB</fullName>
    </submittedName>
</protein>
<dbReference type="Gene3D" id="3.90.1530.10">
    <property type="entry name" value="Conserved hypothetical protein from pyrococcus furiosus pfu- 392566-001, ParB domain"/>
    <property type="match status" value="1"/>
</dbReference>
<feature type="compositionally biased region" description="Basic and acidic residues" evidence="1">
    <location>
        <begin position="347"/>
        <end position="372"/>
    </location>
</feature>
<dbReference type="EMBL" id="WXWW01000169">
    <property type="protein sequence ID" value="NAW65802.1"/>
    <property type="molecule type" value="Genomic_DNA"/>
</dbReference>
<name>A0A7X5AZL1_9GAMM</name>
<feature type="region of interest" description="Disordered" evidence="1">
    <location>
        <begin position="29"/>
        <end position="50"/>
    </location>
</feature>
<dbReference type="Proteomes" id="UP000465712">
    <property type="component" value="Unassembled WGS sequence"/>
</dbReference>
<gene>
    <name evidence="3" type="ORF">CAG72_11285</name>
</gene>
<accession>A0A7X5AZL1</accession>
<dbReference type="RefSeq" id="WP_161444967.1">
    <property type="nucleotide sequence ID" value="NZ_WXWU01000031.1"/>
</dbReference>
<comment type="caution">
    <text evidence="3">The sequence shown here is derived from an EMBL/GenBank/DDBJ whole genome shotgun (WGS) entry which is preliminary data.</text>
</comment>
<evidence type="ECO:0000256" key="1">
    <source>
        <dbReference type="SAM" id="MobiDB-lite"/>
    </source>
</evidence>
<feature type="region of interest" description="Disordered" evidence="1">
    <location>
        <begin position="347"/>
        <end position="378"/>
    </location>
</feature>
<reference evidence="3 4" key="1">
    <citation type="submission" date="2017-05" db="EMBL/GenBank/DDBJ databases">
        <title>High clonality and local adaptation shapes Vibrionaceae linages within an endangered oasis.</title>
        <authorList>
            <person name="Vazquez-Rosas-Landa M."/>
        </authorList>
    </citation>
    <scope>NUCLEOTIDE SEQUENCE [LARGE SCALE GENOMIC DNA]</scope>
    <source>
        <strain evidence="3 4">P46_P4S1P180</strain>
    </source>
</reference>
<sequence length="378" mass="41755">MRLHRTACLVFASMLGAAVSGSALADQEEKAATEASSQAESDDSKTNSEDNAIQVGDVLTVKLDALLPTQPVLAFDRVFASLGRYEARPAQMFDDLCLTNGGQGVKTWDDKSQPTDLESYSCKEPLGSNQDALPTVLLAPDGKTLYLLSGHHILTTFWDMPNGGTSVPVVVKVTQSLAGDDIDEIWSAMKEAGQIWLFDIRGEKIKPSELPEYLGMKQLKHDRYLSLVFFLRNIAYSDPDTGKTTANPLIRPMSVPYMQYHWAQYLRKKMKVSNYDLNDPDEYTAALKEAANLIVAAADDENIASSGKTAKELGQFDEVNTKALDSLVTRPTSSWSYALAYRQRVKEESTPKRILEAQKAEKESAKKEDKPETGQTEN</sequence>
<dbReference type="InterPro" id="IPR036086">
    <property type="entry name" value="ParB/Sulfiredoxin_sf"/>
</dbReference>
<dbReference type="CDD" id="cd16390">
    <property type="entry name" value="ParB_N_Srx_like"/>
    <property type="match status" value="1"/>
</dbReference>
<dbReference type="OrthoDB" id="323572at2"/>
<evidence type="ECO:0000256" key="2">
    <source>
        <dbReference type="SAM" id="SignalP"/>
    </source>
</evidence>
<evidence type="ECO:0000313" key="4">
    <source>
        <dbReference type="Proteomes" id="UP000465712"/>
    </source>
</evidence>
<dbReference type="InterPro" id="IPR014956">
    <property type="entry name" value="ParBc_2"/>
</dbReference>
<dbReference type="SUPFAM" id="SSF110849">
    <property type="entry name" value="ParB/Sulfiredoxin"/>
    <property type="match status" value="1"/>
</dbReference>
<feature type="chain" id="PRO_5043389041" evidence="2">
    <location>
        <begin position="26"/>
        <end position="378"/>
    </location>
</feature>
<dbReference type="AlphaFoldDB" id="A0A7X5AZL1"/>
<proteinExistence type="predicted"/>
<feature type="signal peptide" evidence="2">
    <location>
        <begin position="1"/>
        <end position="25"/>
    </location>
</feature>
<keyword evidence="2" id="KW-0732">Signal</keyword>
<dbReference type="Pfam" id="PF08857">
    <property type="entry name" value="ParBc_2"/>
    <property type="match status" value="1"/>
</dbReference>